<comment type="caution">
    <text evidence="1">The sequence shown here is derived from an EMBL/GenBank/DDBJ whole genome shotgun (WGS) entry which is preliminary data.</text>
</comment>
<dbReference type="AlphaFoldDB" id="A0A9P8ALT0"/>
<name>A0A9P8ALT0_9AGAR</name>
<evidence type="ECO:0000313" key="2">
    <source>
        <dbReference type="Proteomes" id="UP000812287"/>
    </source>
</evidence>
<protein>
    <submittedName>
        <fullName evidence="1">Uncharacterized protein</fullName>
    </submittedName>
</protein>
<sequence>MAPFRSWPLSEDGVGSRRRRTLALEHRPLSAPIPSTIPTLKMRTAFYWLAMLVSTVERVCSRCGSSLIPQTKNEMLNISGSALQRLHSLRTTIQPHTSKIASCFYLRFQFLRRIIQDMVRLSCMPTMLHTYCMP</sequence>
<proteinExistence type="predicted"/>
<organism evidence="1 2">
    <name type="scientific">Guyanagaster necrorhizus</name>
    <dbReference type="NCBI Taxonomy" id="856835"/>
    <lineage>
        <taxon>Eukaryota</taxon>
        <taxon>Fungi</taxon>
        <taxon>Dikarya</taxon>
        <taxon>Basidiomycota</taxon>
        <taxon>Agaricomycotina</taxon>
        <taxon>Agaricomycetes</taxon>
        <taxon>Agaricomycetidae</taxon>
        <taxon>Agaricales</taxon>
        <taxon>Marasmiineae</taxon>
        <taxon>Physalacriaceae</taxon>
        <taxon>Guyanagaster</taxon>
    </lineage>
</organism>
<dbReference type="GeneID" id="66109985"/>
<dbReference type="Proteomes" id="UP000812287">
    <property type="component" value="Unassembled WGS sequence"/>
</dbReference>
<dbReference type="EMBL" id="MU250614">
    <property type="protein sequence ID" value="KAG7439147.1"/>
    <property type="molecule type" value="Genomic_DNA"/>
</dbReference>
<accession>A0A9P8ALT0</accession>
<dbReference type="RefSeq" id="XP_043032651.1">
    <property type="nucleotide sequence ID" value="XM_043187688.1"/>
</dbReference>
<evidence type="ECO:0000313" key="1">
    <source>
        <dbReference type="EMBL" id="KAG7439147.1"/>
    </source>
</evidence>
<keyword evidence="2" id="KW-1185">Reference proteome</keyword>
<gene>
    <name evidence="1" type="ORF">BT62DRAFT_939255</name>
</gene>
<reference evidence="1" key="1">
    <citation type="submission" date="2020-11" db="EMBL/GenBank/DDBJ databases">
        <title>Adaptations for nitrogen fixation in a non-lichenized fungal sporocarp promotes dispersal by wood-feeding termites.</title>
        <authorList>
            <consortium name="DOE Joint Genome Institute"/>
            <person name="Koch R.A."/>
            <person name="Yoon G."/>
            <person name="Arayal U."/>
            <person name="Lail K."/>
            <person name="Amirebrahimi M."/>
            <person name="Labutti K."/>
            <person name="Lipzen A."/>
            <person name="Riley R."/>
            <person name="Barry K."/>
            <person name="Henrissat B."/>
            <person name="Grigoriev I.V."/>
            <person name="Herr J.R."/>
            <person name="Aime M.C."/>
        </authorList>
    </citation>
    <scope>NUCLEOTIDE SEQUENCE</scope>
    <source>
        <strain evidence="1">MCA 3950</strain>
    </source>
</reference>